<reference evidence="2" key="1">
    <citation type="submission" date="2023-08" db="EMBL/GenBank/DDBJ databases">
        <authorList>
            <person name="Audoor S."/>
            <person name="Bilcke G."/>
        </authorList>
    </citation>
    <scope>NUCLEOTIDE SEQUENCE</scope>
</reference>
<keyword evidence="1" id="KW-0732">Signal</keyword>
<organism evidence="2 3">
    <name type="scientific">Cylindrotheca closterium</name>
    <dbReference type="NCBI Taxonomy" id="2856"/>
    <lineage>
        <taxon>Eukaryota</taxon>
        <taxon>Sar</taxon>
        <taxon>Stramenopiles</taxon>
        <taxon>Ochrophyta</taxon>
        <taxon>Bacillariophyta</taxon>
        <taxon>Bacillariophyceae</taxon>
        <taxon>Bacillariophycidae</taxon>
        <taxon>Bacillariales</taxon>
        <taxon>Bacillariaceae</taxon>
        <taxon>Cylindrotheca</taxon>
    </lineage>
</organism>
<sequence length="431" mass="47687">MITFLAAVLIFSLQTNPVLSLWVQNCKNGARFNRIRMTKDDFVSKTSECPFSKAFPRYKIDLSRLKEHSKHSWFSSPFQVISNSVQRSKLEGMLTQGEEIHWDSEVEGVSAMSLLWHRSSQMISNARVLSSEIVALPEANLQLVQNWVEIVQWMSDGDDSLLRASLLTSESSGVSVPAVRIELLGTLEDDLEDNLGPTTNTDSADVLNARTRAWVKRILVEQGICPFTKSATKSGHGLSDVGVPVGTIAYHASFAEDAFHLFADTWKAIDEMIKAGPSGKTGVSSILLAAPAFDDDFDFWAGPIFAMLEASVVAAQAQEQIGVVCFHPQYATPDGKSWPGFGHMHSLPRLQKWYLEHSDSKDLTTDDIAAGGAWQRRTPHATINVLRADQLEAAESKRMSGSMYTENIEKLIRSIGSSKLADDLEQERQLV</sequence>
<feature type="signal peptide" evidence="1">
    <location>
        <begin position="1"/>
        <end position="20"/>
    </location>
</feature>
<accession>A0AAD2FQM4</accession>
<name>A0AAD2FQM4_9STRA</name>
<feature type="chain" id="PRO_5042056801" evidence="1">
    <location>
        <begin position="21"/>
        <end position="431"/>
    </location>
</feature>
<keyword evidence="3" id="KW-1185">Reference proteome</keyword>
<protein>
    <submittedName>
        <fullName evidence="2">Uncharacterized protein</fullName>
    </submittedName>
</protein>
<evidence type="ECO:0000313" key="3">
    <source>
        <dbReference type="Proteomes" id="UP001295423"/>
    </source>
</evidence>
<evidence type="ECO:0000313" key="2">
    <source>
        <dbReference type="EMBL" id="CAJ1949773.1"/>
    </source>
</evidence>
<proteinExistence type="predicted"/>
<dbReference type="Proteomes" id="UP001295423">
    <property type="component" value="Unassembled WGS sequence"/>
</dbReference>
<gene>
    <name evidence="2" type="ORF">CYCCA115_LOCUS12265</name>
</gene>
<dbReference type="EMBL" id="CAKOGP040001758">
    <property type="protein sequence ID" value="CAJ1949773.1"/>
    <property type="molecule type" value="Genomic_DNA"/>
</dbReference>
<dbReference type="Pfam" id="PF07209">
    <property type="entry name" value="DUF1415"/>
    <property type="match status" value="1"/>
</dbReference>
<evidence type="ECO:0000256" key="1">
    <source>
        <dbReference type="SAM" id="SignalP"/>
    </source>
</evidence>
<dbReference type="InterPro" id="IPR009858">
    <property type="entry name" value="DUF1415"/>
</dbReference>
<comment type="caution">
    <text evidence="2">The sequence shown here is derived from an EMBL/GenBank/DDBJ whole genome shotgun (WGS) entry which is preliminary data.</text>
</comment>
<dbReference type="AlphaFoldDB" id="A0AAD2FQM4"/>